<gene>
    <name evidence="5 8" type="primary">rimI</name>
    <name evidence="8" type="ORF">HGT73_01760</name>
</gene>
<comment type="catalytic activity">
    <reaction evidence="5 6">
        <text>N-terminal L-alanyl-[ribosomal protein bS18] + acetyl-CoA = N-terminal N(alpha)-acetyl-L-alanyl-[ribosomal protein bS18] + CoA + H(+)</text>
        <dbReference type="Rhea" id="RHEA:43756"/>
        <dbReference type="Rhea" id="RHEA-COMP:10676"/>
        <dbReference type="Rhea" id="RHEA-COMP:10677"/>
        <dbReference type="ChEBI" id="CHEBI:15378"/>
        <dbReference type="ChEBI" id="CHEBI:57287"/>
        <dbReference type="ChEBI" id="CHEBI:57288"/>
        <dbReference type="ChEBI" id="CHEBI:64718"/>
        <dbReference type="ChEBI" id="CHEBI:83683"/>
        <dbReference type="EC" id="2.3.1.266"/>
    </reaction>
</comment>
<dbReference type="InterPro" id="IPR006464">
    <property type="entry name" value="AcTrfase_RimI/Ard1"/>
</dbReference>
<comment type="subcellular location">
    <subcellularLocation>
        <location evidence="5 6">Cytoplasm</location>
    </subcellularLocation>
</comment>
<dbReference type="Gene3D" id="3.40.630.30">
    <property type="match status" value="1"/>
</dbReference>
<evidence type="ECO:0000313" key="9">
    <source>
        <dbReference type="Proteomes" id="UP000786875"/>
    </source>
</evidence>
<evidence type="ECO:0000256" key="2">
    <source>
        <dbReference type="ARBA" id="ARBA00022490"/>
    </source>
</evidence>
<feature type="domain" description="N-acetyltransferase" evidence="7">
    <location>
        <begin position="3"/>
        <end position="147"/>
    </location>
</feature>
<dbReference type="NCBIfam" id="TIGR01575">
    <property type="entry name" value="rimI"/>
    <property type="match status" value="1"/>
</dbReference>
<dbReference type="InterPro" id="IPR050680">
    <property type="entry name" value="YpeA/RimI_acetyltransf"/>
</dbReference>
<evidence type="ECO:0000259" key="7">
    <source>
        <dbReference type="PROSITE" id="PS51186"/>
    </source>
</evidence>
<keyword evidence="8" id="KW-0689">Ribosomal protein</keyword>
<dbReference type="EMBL" id="JABBFO010000001">
    <property type="protein sequence ID" value="MBT0726115.1"/>
    <property type="molecule type" value="Genomic_DNA"/>
</dbReference>
<sequence>MTTIISQLLPADLAQAYRLEKQCHSHPWSPETFQTNQGERFINLKANINGELAGFAICQVVLDEASLFNIAVSPEFQRRGVARQLITTLSEHLIERDVMMLWLEVRASNLPAIRLYESLDFNEVSRRHRYYPTETGREDALIMALTL</sequence>
<protein>
    <recommendedName>
        <fullName evidence="5 6">[Ribosomal protein bS18]-alanine N-acetyltransferase</fullName>
        <ecNumber evidence="5 6">2.3.1.266</ecNumber>
    </recommendedName>
</protein>
<dbReference type="EC" id="2.3.1.266" evidence="5 6"/>
<comment type="caution">
    <text evidence="5">Lacks conserved residue(s) required for the propagation of feature annotation.</text>
</comment>
<proteinExistence type="inferred from homology"/>
<dbReference type="PROSITE" id="PS51186">
    <property type="entry name" value="GNAT"/>
    <property type="match status" value="1"/>
</dbReference>
<dbReference type="PANTHER" id="PTHR43420">
    <property type="entry name" value="ACETYLTRANSFERASE"/>
    <property type="match status" value="1"/>
</dbReference>
<accession>A0ABS5T192</accession>
<dbReference type="InterPro" id="IPR043690">
    <property type="entry name" value="RimI"/>
</dbReference>
<dbReference type="InterPro" id="IPR000182">
    <property type="entry name" value="GNAT_dom"/>
</dbReference>
<organism evidence="8 9">
    <name type="scientific">Rosenbergiella australiborealis</name>
    <dbReference type="NCBI Taxonomy" id="1544696"/>
    <lineage>
        <taxon>Bacteria</taxon>
        <taxon>Pseudomonadati</taxon>
        <taxon>Pseudomonadota</taxon>
        <taxon>Gammaproteobacteria</taxon>
        <taxon>Enterobacterales</taxon>
        <taxon>Erwiniaceae</taxon>
        <taxon>Rosenbergiella</taxon>
    </lineage>
</organism>
<feature type="binding site" evidence="5">
    <location>
        <begin position="70"/>
        <end position="72"/>
    </location>
    <ligand>
        <name>acetyl-CoA</name>
        <dbReference type="ChEBI" id="CHEBI:57288"/>
    </ligand>
</feature>
<evidence type="ECO:0000256" key="6">
    <source>
        <dbReference type="RuleBase" id="RU363094"/>
    </source>
</evidence>
<reference evidence="8 9" key="1">
    <citation type="submission" date="2020-04" db="EMBL/GenBank/DDBJ databases">
        <title>Genome sequencing of Rosenbergiella species.</title>
        <authorList>
            <person name="Alvarez-Perez S."/>
            <person name="Lievens B."/>
        </authorList>
    </citation>
    <scope>NUCLEOTIDE SEQUENCE [LARGE SCALE GENOMIC DNA]</scope>
    <source>
        <strain evidence="8 9">CdVSA20.1</strain>
    </source>
</reference>
<evidence type="ECO:0000256" key="1">
    <source>
        <dbReference type="ARBA" id="ARBA00005395"/>
    </source>
</evidence>
<dbReference type="NCBIfam" id="NF007025">
    <property type="entry name" value="PRK09491.1"/>
    <property type="match status" value="1"/>
</dbReference>
<evidence type="ECO:0000256" key="5">
    <source>
        <dbReference type="HAMAP-Rule" id="MF_02210"/>
    </source>
</evidence>
<keyword evidence="2 5" id="KW-0963">Cytoplasm</keyword>
<evidence type="ECO:0000313" key="8">
    <source>
        <dbReference type="EMBL" id="MBT0726115.1"/>
    </source>
</evidence>
<keyword evidence="4 5" id="KW-0012">Acyltransferase</keyword>
<name>A0ABS5T192_9GAMM</name>
<comment type="caution">
    <text evidence="8">The sequence shown here is derived from an EMBL/GenBank/DDBJ whole genome shotgun (WGS) entry which is preliminary data.</text>
</comment>
<dbReference type="PANTHER" id="PTHR43420:SF12">
    <property type="entry name" value="N-ACETYLTRANSFERASE DOMAIN-CONTAINING PROTEIN"/>
    <property type="match status" value="1"/>
</dbReference>
<dbReference type="HAMAP" id="MF_02210">
    <property type="entry name" value="RimI"/>
    <property type="match status" value="1"/>
</dbReference>
<dbReference type="Proteomes" id="UP000786875">
    <property type="component" value="Unassembled WGS sequence"/>
</dbReference>
<evidence type="ECO:0000256" key="3">
    <source>
        <dbReference type="ARBA" id="ARBA00022679"/>
    </source>
</evidence>
<keyword evidence="9" id="KW-1185">Reference proteome</keyword>
<keyword evidence="3 5" id="KW-0808">Transferase</keyword>
<comment type="similarity">
    <text evidence="1 5 6">Belongs to the acetyltransferase family. RimI subfamily.</text>
</comment>
<feature type="active site" description="Proton acceptor" evidence="5">
    <location>
        <position position="104"/>
    </location>
</feature>
<dbReference type="InterPro" id="IPR016181">
    <property type="entry name" value="Acyl_CoA_acyltransferase"/>
</dbReference>
<dbReference type="GO" id="GO:0005840">
    <property type="term" value="C:ribosome"/>
    <property type="evidence" value="ECO:0007669"/>
    <property type="project" value="UniProtKB-KW"/>
</dbReference>
<feature type="active site" description="Proton donor" evidence="5">
    <location>
        <position position="116"/>
    </location>
</feature>
<keyword evidence="8" id="KW-0687">Ribonucleoprotein</keyword>
<dbReference type="Pfam" id="PF00583">
    <property type="entry name" value="Acetyltransf_1"/>
    <property type="match status" value="1"/>
</dbReference>
<dbReference type="CDD" id="cd04301">
    <property type="entry name" value="NAT_SF"/>
    <property type="match status" value="1"/>
</dbReference>
<dbReference type="SUPFAM" id="SSF55729">
    <property type="entry name" value="Acyl-CoA N-acyltransferases (Nat)"/>
    <property type="match status" value="1"/>
</dbReference>
<feature type="binding site" evidence="5">
    <location>
        <position position="109"/>
    </location>
    <ligand>
        <name>acetyl-CoA</name>
        <dbReference type="ChEBI" id="CHEBI:57288"/>
    </ligand>
</feature>
<evidence type="ECO:0000256" key="4">
    <source>
        <dbReference type="ARBA" id="ARBA00023315"/>
    </source>
</evidence>
<dbReference type="RefSeq" id="WP_214211931.1">
    <property type="nucleotide sequence ID" value="NZ_JABBFO010000001.1"/>
</dbReference>
<comment type="function">
    <text evidence="5 6">Acetylates the N-terminal alanine of ribosomal protein bS18.</text>
</comment>